<dbReference type="SFLD" id="SFLDG01144">
    <property type="entry name" value="C2.B.4:_PGP_Like"/>
    <property type="match status" value="1"/>
</dbReference>
<evidence type="ECO:0000313" key="2">
    <source>
        <dbReference type="Proteomes" id="UP000184251"/>
    </source>
</evidence>
<dbReference type="STRING" id="1120975.SAMN02746064_00623"/>
<organism evidence="1 2">
    <name type="scientific">Alkalibacter saccharofermentans DSM 14828</name>
    <dbReference type="NCBI Taxonomy" id="1120975"/>
    <lineage>
        <taxon>Bacteria</taxon>
        <taxon>Bacillati</taxon>
        <taxon>Bacillota</taxon>
        <taxon>Clostridia</taxon>
        <taxon>Eubacteriales</taxon>
        <taxon>Eubacteriaceae</taxon>
        <taxon>Alkalibacter</taxon>
    </lineage>
</organism>
<dbReference type="SFLD" id="SFLDS00003">
    <property type="entry name" value="Haloacid_Dehalogenase"/>
    <property type="match status" value="1"/>
</dbReference>
<dbReference type="PANTHER" id="PTHR10000">
    <property type="entry name" value="PHOSPHOSERINE PHOSPHATASE"/>
    <property type="match status" value="1"/>
</dbReference>
<dbReference type="Gene3D" id="3.40.50.1000">
    <property type="entry name" value="HAD superfamily/HAD-like"/>
    <property type="match status" value="1"/>
</dbReference>
<dbReference type="GO" id="GO:0000287">
    <property type="term" value="F:magnesium ion binding"/>
    <property type="evidence" value="ECO:0007669"/>
    <property type="project" value="TreeGrafter"/>
</dbReference>
<dbReference type="Pfam" id="PF08282">
    <property type="entry name" value="Hydrolase_3"/>
    <property type="match status" value="1"/>
</dbReference>
<dbReference type="InterPro" id="IPR023214">
    <property type="entry name" value="HAD_sf"/>
</dbReference>
<dbReference type="Proteomes" id="UP000184251">
    <property type="component" value="Unassembled WGS sequence"/>
</dbReference>
<accession>A0A1M4U2U1</accession>
<sequence>MDKYKMIFSDIDGTILDSNHKVSKKTKDVVKKLGRMKIPFILVSARMPNGIRTVIKELEINSPIVAYSGALVLDEEGSTISERFIKLQQALEISHYIRNFFPGVCVSLYSEDIWFTEDSKNPWIIEEENITEVKSKQVESFSILGDIKVHKLLCMGNQYDIRDMEKALIDHFTGIKVYKSKSTYLEIMSVNASKSSAMKSLCEKYKTSMEETIAFGDNYNDIDMLESAGLGVAMGNALDEVKKVADKITFSNDEDGVYRFINDNRL</sequence>
<dbReference type="PROSITE" id="PS01229">
    <property type="entry name" value="COF_2"/>
    <property type="match status" value="1"/>
</dbReference>
<gene>
    <name evidence="1" type="ORF">SAMN02746064_00623</name>
</gene>
<protein>
    <recommendedName>
        <fullName evidence="3">Cof subfamily of IIB subfamily of haloacid dehalogenase superfamily/HAD-superfamily hydrolase, subfamily IIB</fullName>
    </recommendedName>
</protein>
<dbReference type="AlphaFoldDB" id="A0A1M4U2U1"/>
<dbReference type="GO" id="GO:0005829">
    <property type="term" value="C:cytosol"/>
    <property type="evidence" value="ECO:0007669"/>
    <property type="project" value="TreeGrafter"/>
</dbReference>
<dbReference type="CDD" id="cd07516">
    <property type="entry name" value="HAD_Pase"/>
    <property type="match status" value="1"/>
</dbReference>
<dbReference type="SFLD" id="SFLDG01140">
    <property type="entry name" value="C2.B:_Phosphomannomutase_and_P"/>
    <property type="match status" value="1"/>
</dbReference>
<dbReference type="SUPFAM" id="SSF56784">
    <property type="entry name" value="HAD-like"/>
    <property type="match status" value="1"/>
</dbReference>
<dbReference type="PANTHER" id="PTHR10000:SF8">
    <property type="entry name" value="HAD SUPERFAMILY HYDROLASE-LIKE, TYPE 3"/>
    <property type="match status" value="1"/>
</dbReference>
<dbReference type="RefSeq" id="WP_073269623.1">
    <property type="nucleotide sequence ID" value="NZ_FQTU01000003.1"/>
</dbReference>
<dbReference type="Gene3D" id="3.30.1240.10">
    <property type="match status" value="1"/>
</dbReference>
<dbReference type="NCBIfam" id="TIGR01484">
    <property type="entry name" value="HAD-SF-IIB"/>
    <property type="match status" value="1"/>
</dbReference>
<name>A0A1M4U2U1_9FIRM</name>
<dbReference type="InterPro" id="IPR000150">
    <property type="entry name" value="Cof"/>
</dbReference>
<dbReference type="InterPro" id="IPR006379">
    <property type="entry name" value="HAD-SF_hydro_IIB"/>
</dbReference>
<dbReference type="InterPro" id="IPR036412">
    <property type="entry name" value="HAD-like_sf"/>
</dbReference>
<proteinExistence type="predicted"/>
<dbReference type="EMBL" id="FQTU01000003">
    <property type="protein sequence ID" value="SHE51032.1"/>
    <property type="molecule type" value="Genomic_DNA"/>
</dbReference>
<evidence type="ECO:0000313" key="1">
    <source>
        <dbReference type="EMBL" id="SHE51032.1"/>
    </source>
</evidence>
<dbReference type="GO" id="GO:0016791">
    <property type="term" value="F:phosphatase activity"/>
    <property type="evidence" value="ECO:0007669"/>
    <property type="project" value="TreeGrafter"/>
</dbReference>
<keyword evidence="2" id="KW-1185">Reference proteome</keyword>
<dbReference type="NCBIfam" id="TIGR00099">
    <property type="entry name" value="Cof-subfamily"/>
    <property type="match status" value="1"/>
</dbReference>
<evidence type="ECO:0008006" key="3">
    <source>
        <dbReference type="Google" id="ProtNLM"/>
    </source>
</evidence>
<dbReference type="OrthoDB" id="9781413at2"/>
<reference evidence="1 2" key="1">
    <citation type="submission" date="2016-11" db="EMBL/GenBank/DDBJ databases">
        <authorList>
            <person name="Jaros S."/>
            <person name="Januszkiewicz K."/>
            <person name="Wedrychowicz H."/>
        </authorList>
    </citation>
    <scope>NUCLEOTIDE SEQUENCE [LARGE SCALE GENOMIC DNA]</scope>
    <source>
        <strain evidence="1 2">DSM 14828</strain>
    </source>
</reference>